<dbReference type="Proteomes" id="UP000186922">
    <property type="component" value="Unassembled WGS sequence"/>
</dbReference>
<evidence type="ECO:0000313" key="1">
    <source>
        <dbReference type="EMBL" id="GAU92600.1"/>
    </source>
</evidence>
<keyword evidence="2" id="KW-1185">Reference proteome</keyword>
<protein>
    <submittedName>
        <fullName evidence="1">Uncharacterized protein</fullName>
    </submittedName>
</protein>
<organism evidence="1 2">
    <name type="scientific">Ramazzottius varieornatus</name>
    <name type="common">Water bear</name>
    <name type="synonym">Tardigrade</name>
    <dbReference type="NCBI Taxonomy" id="947166"/>
    <lineage>
        <taxon>Eukaryota</taxon>
        <taxon>Metazoa</taxon>
        <taxon>Ecdysozoa</taxon>
        <taxon>Tardigrada</taxon>
        <taxon>Eutardigrada</taxon>
        <taxon>Parachela</taxon>
        <taxon>Hypsibioidea</taxon>
        <taxon>Ramazzottiidae</taxon>
        <taxon>Ramazzottius</taxon>
    </lineage>
</organism>
<name>A0A1D1UVN9_RAMVA</name>
<comment type="caution">
    <text evidence="1">The sequence shown here is derived from an EMBL/GenBank/DDBJ whole genome shotgun (WGS) entry which is preliminary data.</text>
</comment>
<dbReference type="EMBL" id="BDGG01000002">
    <property type="protein sequence ID" value="GAU92600.1"/>
    <property type="molecule type" value="Genomic_DNA"/>
</dbReference>
<gene>
    <name evidence="1" type="primary">RvY_04657-1</name>
    <name evidence="1" type="synonym">RvY_04657.1</name>
    <name evidence="1" type="ORF">RvY_04657</name>
</gene>
<accession>A0A1D1UVN9</accession>
<dbReference type="AlphaFoldDB" id="A0A1D1UVN9"/>
<evidence type="ECO:0000313" key="2">
    <source>
        <dbReference type="Proteomes" id="UP000186922"/>
    </source>
</evidence>
<sequence>MLVEDWKDRHNIECKILSHKIVASGPALQEETTALVFAAIAHLAVTLIHQRETEKGVTDSAFIRLLVDMKRSLIQMVNPGGAFWITWSGAVRVEVYERELYPAYSVRRPREQAKSGLRYQQQLAVKKGQGAHR</sequence>
<proteinExistence type="predicted"/>
<reference evidence="1 2" key="1">
    <citation type="journal article" date="2016" name="Nat. Commun.">
        <title>Extremotolerant tardigrade genome and improved radiotolerance of human cultured cells by tardigrade-unique protein.</title>
        <authorList>
            <person name="Hashimoto T."/>
            <person name="Horikawa D.D."/>
            <person name="Saito Y."/>
            <person name="Kuwahara H."/>
            <person name="Kozuka-Hata H."/>
            <person name="Shin-I T."/>
            <person name="Minakuchi Y."/>
            <person name="Ohishi K."/>
            <person name="Motoyama A."/>
            <person name="Aizu T."/>
            <person name="Enomoto A."/>
            <person name="Kondo K."/>
            <person name="Tanaka S."/>
            <person name="Hara Y."/>
            <person name="Koshikawa S."/>
            <person name="Sagara H."/>
            <person name="Miura T."/>
            <person name="Yokobori S."/>
            <person name="Miyagawa K."/>
            <person name="Suzuki Y."/>
            <person name="Kubo T."/>
            <person name="Oyama M."/>
            <person name="Kohara Y."/>
            <person name="Fujiyama A."/>
            <person name="Arakawa K."/>
            <person name="Katayama T."/>
            <person name="Toyoda A."/>
            <person name="Kunieda T."/>
        </authorList>
    </citation>
    <scope>NUCLEOTIDE SEQUENCE [LARGE SCALE GENOMIC DNA]</scope>
    <source>
        <strain evidence="1 2">YOKOZUNA-1</strain>
    </source>
</reference>